<keyword evidence="11" id="KW-0472">Membrane</keyword>
<dbReference type="InterPro" id="IPR036890">
    <property type="entry name" value="HATPase_C_sf"/>
</dbReference>
<evidence type="ECO:0000256" key="10">
    <source>
        <dbReference type="SAM" id="Coils"/>
    </source>
</evidence>
<dbReference type="Gene3D" id="1.10.287.130">
    <property type="match status" value="1"/>
</dbReference>
<evidence type="ECO:0000256" key="7">
    <source>
        <dbReference type="ARBA" id="ARBA00022777"/>
    </source>
</evidence>
<dbReference type="InterPro" id="IPR005467">
    <property type="entry name" value="His_kinase_dom"/>
</dbReference>
<evidence type="ECO:0000256" key="8">
    <source>
        <dbReference type="ARBA" id="ARBA00022840"/>
    </source>
</evidence>
<keyword evidence="11" id="KW-1133">Transmembrane helix</keyword>
<dbReference type="GO" id="GO:0016020">
    <property type="term" value="C:membrane"/>
    <property type="evidence" value="ECO:0007669"/>
    <property type="project" value="UniProtKB-SubCell"/>
</dbReference>
<evidence type="ECO:0000256" key="2">
    <source>
        <dbReference type="ARBA" id="ARBA00004370"/>
    </source>
</evidence>
<dbReference type="Pfam" id="PF02518">
    <property type="entry name" value="HATPase_c"/>
    <property type="match status" value="1"/>
</dbReference>
<evidence type="ECO:0000256" key="1">
    <source>
        <dbReference type="ARBA" id="ARBA00000085"/>
    </source>
</evidence>
<dbReference type="InterPro" id="IPR003660">
    <property type="entry name" value="HAMP_dom"/>
</dbReference>
<dbReference type="SMART" id="SM00387">
    <property type="entry name" value="HATPase_c"/>
    <property type="match status" value="1"/>
</dbReference>
<evidence type="ECO:0000256" key="11">
    <source>
        <dbReference type="SAM" id="Phobius"/>
    </source>
</evidence>
<evidence type="ECO:0000256" key="6">
    <source>
        <dbReference type="ARBA" id="ARBA00022741"/>
    </source>
</evidence>
<evidence type="ECO:0000313" key="14">
    <source>
        <dbReference type="EMBL" id="HGY57206.1"/>
    </source>
</evidence>
<dbReference type="SUPFAM" id="SSF55874">
    <property type="entry name" value="ATPase domain of HSP90 chaperone/DNA topoisomerase II/histidine kinase"/>
    <property type="match status" value="1"/>
</dbReference>
<dbReference type="Proteomes" id="UP000885779">
    <property type="component" value="Unassembled WGS sequence"/>
</dbReference>
<comment type="subcellular location">
    <subcellularLocation>
        <location evidence="2">Membrane</location>
    </subcellularLocation>
</comment>
<dbReference type="SUPFAM" id="SSF47384">
    <property type="entry name" value="Homodimeric domain of signal transducing histidine kinase"/>
    <property type="match status" value="1"/>
</dbReference>
<feature type="transmembrane region" description="Helical" evidence="11">
    <location>
        <begin position="23"/>
        <end position="45"/>
    </location>
</feature>
<evidence type="ECO:0000256" key="3">
    <source>
        <dbReference type="ARBA" id="ARBA00012438"/>
    </source>
</evidence>
<name>A0A7V4U362_CALAY</name>
<gene>
    <name evidence="14" type="ORF">ENK44_15970</name>
</gene>
<dbReference type="InterPro" id="IPR004358">
    <property type="entry name" value="Sig_transdc_His_kin-like_C"/>
</dbReference>
<dbReference type="CDD" id="cd00082">
    <property type="entry name" value="HisKA"/>
    <property type="match status" value="1"/>
</dbReference>
<dbReference type="GO" id="GO:0000155">
    <property type="term" value="F:phosphorelay sensor kinase activity"/>
    <property type="evidence" value="ECO:0007669"/>
    <property type="project" value="InterPro"/>
</dbReference>
<dbReference type="PANTHER" id="PTHR43065">
    <property type="entry name" value="SENSOR HISTIDINE KINASE"/>
    <property type="match status" value="1"/>
</dbReference>
<reference evidence="14" key="1">
    <citation type="journal article" date="2020" name="mSystems">
        <title>Genome- and Community-Level Interaction Insights into Carbon Utilization and Element Cycling Functions of Hydrothermarchaeota in Hydrothermal Sediment.</title>
        <authorList>
            <person name="Zhou Z."/>
            <person name="Liu Y."/>
            <person name="Xu W."/>
            <person name="Pan J."/>
            <person name="Luo Z.H."/>
            <person name="Li M."/>
        </authorList>
    </citation>
    <scope>NUCLEOTIDE SEQUENCE [LARGE SCALE GENOMIC DNA]</scope>
    <source>
        <strain evidence="14">HyVt-577</strain>
    </source>
</reference>
<evidence type="ECO:0000259" key="12">
    <source>
        <dbReference type="PROSITE" id="PS50109"/>
    </source>
</evidence>
<dbReference type="Gene3D" id="6.10.340.10">
    <property type="match status" value="1"/>
</dbReference>
<accession>A0A7V4U362</accession>
<dbReference type="EMBL" id="DRQG01000149">
    <property type="protein sequence ID" value="HGY57206.1"/>
    <property type="molecule type" value="Genomic_DNA"/>
</dbReference>
<keyword evidence="8" id="KW-0067">ATP-binding</keyword>
<keyword evidence="7" id="KW-0418">Kinase</keyword>
<proteinExistence type="predicted"/>
<dbReference type="PRINTS" id="PR00344">
    <property type="entry name" value="BCTRLSENSOR"/>
</dbReference>
<organism evidence="14">
    <name type="scientific">Caldithrix abyssi</name>
    <dbReference type="NCBI Taxonomy" id="187145"/>
    <lineage>
        <taxon>Bacteria</taxon>
        <taxon>Pseudomonadati</taxon>
        <taxon>Calditrichota</taxon>
        <taxon>Calditrichia</taxon>
        <taxon>Calditrichales</taxon>
        <taxon>Calditrichaceae</taxon>
        <taxon>Caldithrix</taxon>
    </lineage>
</organism>
<feature type="transmembrane region" description="Helical" evidence="11">
    <location>
        <begin position="253"/>
        <end position="275"/>
    </location>
</feature>
<dbReference type="Pfam" id="PF00672">
    <property type="entry name" value="HAMP"/>
    <property type="match status" value="1"/>
</dbReference>
<dbReference type="EC" id="2.7.13.3" evidence="3"/>
<dbReference type="InterPro" id="IPR003661">
    <property type="entry name" value="HisK_dim/P_dom"/>
</dbReference>
<keyword evidence="10" id="KW-0175">Coiled coil</keyword>
<comment type="catalytic activity">
    <reaction evidence="1">
        <text>ATP + protein L-histidine = ADP + protein N-phospho-L-histidine.</text>
        <dbReference type="EC" id="2.7.13.3"/>
    </reaction>
</comment>
<evidence type="ECO:0000259" key="13">
    <source>
        <dbReference type="PROSITE" id="PS50885"/>
    </source>
</evidence>
<dbReference type="PANTHER" id="PTHR43065:SF46">
    <property type="entry name" value="C4-DICARBOXYLATE TRANSPORT SENSOR PROTEIN DCTB"/>
    <property type="match status" value="1"/>
</dbReference>
<feature type="coiled-coil region" evidence="10">
    <location>
        <begin position="310"/>
        <end position="348"/>
    </location>
</feature>
<feature type="domain" description="HAMP" evidence="13">
    <location>
        <begin position="277"/>
        <end position="329"/>
    </location>
</feature>
<dbReference type="PROSITE" id="PS50885">
    <property type="entry name" value="HAMP"/>
    <property type="match status" value="1"/>
</dbReference>
<comment type="caution">
    <text evidence="14">The sequence shown here is derived from an EMBL/GenBank/DDBJ whole genome shotgun (WGS) entry which is preliminary data.</text>
</comment>
<evidence type="ECO:0000256" key="9">
    <source>
        <dbReference type="ARBA" id="ARBA00023012"/>
    </source>
</evidence>
<keyword evidence="5" id="KW-0808">Transferase</keyword>
<sequence>MRQKDISSKPYKSRILSGLNLNFILHFLLFSFLPLVIFSVFGYLLNKKIIRDIHANHIEHIAQAVIWRLQDQLYNERMLLSQVAESDTTNPSKAVQTYLLNQKRFDEVYLYINNTLKPVRGDSGIDTNKLSDIPEEKTAGLLMMKSGIFLYFRPDDRQVWLVKPSPKYEKNYLQSPDPDLSFHLVSADTVENGTMLPIRFDQVLNDEPDGDTASFFQKIFNVERITVSLPVDDNIDLYVRQSTAGMFGALRSFLIDIIIANAFIGILIIILAILLSRKITGPIHALINAVQKIGKGELSQPIQVESRHEIKTLANEFEKMRQKLQESYTNLETKIEERTNALREAQFQISHQEKMASLGLLAAGIAHEIGNPLTSISSMAQIIKRKSKDNQIIEYLDTILMNINRISKIVRELVDFARPSSYEASFVDVNQLIQNAVNIVKYDRRAKRIELQLQLEDQLPQLYIVADQLLQVFINILINAVDALTEKNPLIEIHSYKRDEYLFVEFRDHGIGIPEENIGKIFEPFYTTKKVGKGTGLGLSVSYGIIKNLNGSIEVKSKVGEGSTFTIKLPLNPNGDNV</sequence>
<dbReference type="InterPro" id="IPR036097">
    <property type="entry name" value="HisK_dim/P_sf"/>
</dbReference>
<dbReference type="PROSITE" id="PS50109">
    <property type="entry name" value="HIS_KIN"/>
    <property type="match status" value="1"/>
</dbReference>
<dbReference type="SMART" id="SM00388">
    <property type="entry name" value="HisKA"/>
    <property type="match status" value="1"/>
</dbReference>
<evidence type="ECO:0000256" key="4">
    <source>
        <dbReference type="ARBA" id="ARBA00022553"/>
    </source>
</evidence>
<dbReference type="InterPro" id="IPR003594">
    <property type="entry name" value="HATPase_dom"/>
</dbReference>
<dbReference type="AlphaFoldDB" id="A0A7V4U362"/>
<keyword evidence="6" id="KW-0547">Nucleotide-binding</keyword>
<dbReference type="SUPFAM" id="SSF158472">
    <property type="entry name" value="HAMP domain-like"/>
    <property type="match status" value="1"/>
</dbReference>
<dbReference type="Pfam" id="PF00512">
    <property type="entry name" value="HisKA"/>
    <property type="match status" value="1"/>
</dbReference>
<dbReference type="GO" id="GO:0005524">
    <property type="term" value="F:ATP binding"/>
    <property type="evidence" value="ECO:0007669"/>
    <property type="project" value="UniProtKB-KW"/>
</dbReference>
<dbReference type="SMART" id="SM00304">
    <property type="entry name" value="HAMP"/>
    <property type="match status" value="1"/>
</dbReference>
<evidence type="ECO:0000256" key="5">
    <source>
        <dbReference type="ARBA" id="ARBA00022679"/>
    </source>
</evidence>
<protein>
    <recommendedName>
        <fullName evidence="3">histidine kinase</fullName>
        <ecNumber evidence="3">2.7.13.3</ecNumber>
    </recommendedName>
</protein>
<keyword evidence="4" id="KW-0597">Phosphoprotein</keyword>
<keyword evidence="11" id="KW-0812">Transmembrane</keyword>
<dbReference type="Gene3D" id="3.30.565.10">
    <property type="entry name" value="Histidine kinase-like ATPase, C-terminal domain"/>
    <property type="match status" value="1"/>
</dbReference>
<feature type="domain" description="Histidine kinase" evidence="12">
    <location>
        <begin position="364"/>
        <end position="573"/>
    </location>
</feature>
<keyword evidence="9" id="KW-0902">Two-component regulatory system</keyword>
<dbReference type="CDD" id="cd06225">
    <property type="entry name" value="HAMP"/>
    <property type="match status" value="1"/>
</dbReference>